<reference evidence="1" key="2">
    <citation type="journal article" date="2021" name="PeerJ">
        <title>Extensive microbial diversity within the chicken gut microbiome revealed by metagenomics and culture.</title>
        <authorList>
            <person name="Gilroy R."/>
            <person name="Ravi A."/>
            <person name="Getino M."/>
            <person name="Pursley I."/>
            <person name="Horton D.L."/>
            <person name="Alikhan N.F."/>
            <person name="Baker D."/>
            <person name="Gharbi K."/>
            <person name="Hall N."/>
            <person name="Watson M."/>
            <person name="Adriaenssens E.M."/>
            <person name="Foster-Nyarko E."/>
            <person name="Jarju S."/>
            <person name="Secka A."/>
            <person name="Antonio M."/>
            <person name="Oren A."/>
            <person name="Chaudhuri R.R."/>
            <person name="La Ragione R."/>
            <person name="Hildebrand F."/>
            <person name="Pallen M.J."/>
        </authorList>
    </citation>
    <scope>NUCLEOTIDE SEQUENCE</scope>
    <source>
        <strain evidence="1">4509</strain>
    </source>
</reference>
<proteinExistence type="predicted"/>
<dbReference type="SUPFAM" id="SSF52058">
    <property type="entry name" value="L domain-like"/>
    <property type="match status" value="1"/>
</dbReference>
<name>A0A9D1LK48_9FIRM</name>
<dbReference type="InterPro" id="IPR026906">
    <property type="entry name" value="LRR_5"/>
</dbReference>
<dbReference type="PANTHER" id="PTHR45661">
    <property type="entry name" value="SURFACE ANTIGEN"/>
    <property type="match status" value="1"/>
</dbReference>
<dbReference type="InterPro" id="IPR053139">
    <property type="entry name" value="Surface_bspA-like"/>
</dbReference>
<dbReference type="Gene3D" id="3.80.10.10">
    <property type="entry name" value="Ribonuclease Inhibitor"/>
    <property type="match status" value="1"/>
</dbReference>
<dbReference type="InterPro" id="IPR038765">
    <property type="entry name" value="Papain-like_cys_pep_sf"/>
</dbReference>
<gene>
    <name evidence="1" type="ORF">IAD19_08380</name>
</gene>
<evidence type="ECO:0000313" key="2">
    <source>
        <dbReference type="Proteomes" id="UP000824082"/>
    </source>
</evidence>
<dbReference type="Proteomes" id="UP000824082">
    <property type="component" value="Unassembled WGS sequence"/>
</dbReference>
<dbReference type="SUPFAM" id="SSF54001">
    <property type="entry name" value="Cysteine proteinases"/>
    <property type="match status" value="1"/>
</dbReference>
<dbReference type="EMBL" id="DVMX01000157">
    <property type="protein sequence ID" value="HIU42550.1"/>
    <property type="molecule type" value="Genomic_DNA"/>
</dbReference>
<dbReference type="InterPro" id="IPR032675">
    <property type="entry name" value="LRR_dom_sf"/>
</dbReference>
<dbReference type="AlphaFoldDB" id="A0A9D1LK48"/>
<dbReference type="GO" id="GO:0000272">
    <property type="term" value="P:polysaccharide catabolic process"/>
    <property type="evidence" value="ECO:0007669"/>
    <property type="project" value="InterPro"/>
</dbReference>
<dbReference type="PANTHER" id="PTHR45661:SF3">
    <property type="entry name" value="IG-LIKE DOMAIN-CONTAINING PROTEIN"/>
    <property type="match status" value="1"/>
</dbReference>
<evidence type="ECO:0000313" key="1">
    <source>
        <dbReference type="EMBL" id="HIU42550.1"/>
    </source>
</evidence>
<dbReference type="PROSITE" id="PS00018">
    <property type="entry name" value="EF_HAND_1"/>
    <property type="match status" value="1"/>
</dbReference>
<dbReference type="InterPro" id="IPR036439">
    <property type="entry name" value="Dockerin_dom_sf"/>
</dbReference>
<reference evidence="1" key="1">
    <citation type="submission" date="2020-10" db="EMBL/GenBank/DDBJ databases">
        <authorList>
            <person name="Gilroy R."/>
        </authorList>
    </citation>
    <scope>NUCLEOTIDE SEQUENCE</scope>
    <source>
        <strain evidence="1">4509</strain>
    </source>
</reference>
<dbReference type="InterPro" id="IPR018247">
    <property type="entry name" value="EF_Hand_1_Ca_BS"/>
</dbReference>
<feature type="non-terminal residue" evidence="1">
    <location>
        <position position="1"/>
    </location>
</feature>
<organism evidence="1 2">
    <name type="scientific">Candidatus Egerieicola faecale</name>
    <dbReference type="NCBI Taxonomy" id="2840774"/>
    <lineage>
        <taxon>Bacteria</taxon>
        <taxon>Bacillati</taxon>
        <taxon>Bacillota</taxon>
        <taxon>Clostridia</taxon>
        <taxon>Eubacteriales</taxon>
        <taxon>Oscillospiraceae</taxon>
        <taxon>Oscillospiraceae incertae sedis</taxon>
        <taxon>Candidatus Egerieicola</taxon>
    </lineage>
</organism>
<sequence>TPDSATIYDLSDWAKEYISLPAEYPQSVQLSITGVSDYTCRVIQGDSVEVSANGLVTPRYTTYYWNGNVGSTIPTGQPGERVEVRPNFGSSVVRVQSGNNYVDVTVTFTDYAGVYADQVMEEYLAQHVTADMTVREKLDQICQFVASYDYSPSFSSAAGMIVSGGGDCWSSTNTILAMCDKLGIRAWARNGNRDPGAGSGHMNAMVEGDGTYYEADAGYSGTAPRYYSITQRTSLFSYYTVSGGIELYQYDGYDGMTDVLEIPEEINGRTVVGIGDSFLTMDDSITEVILPDTLTYLGQRAFNSCSALTTLHIPAGVTSIGAFAFTNDNALVNFTCDPANPSYTVEGGVLYDKAKTTVLAVPAAAQVTLPETVTAVGDYAFYWNQNLTQLSLPDSVTRIGEGAFGECSNLTQLRLSDNLTEIDPFAFRSCSGLSQLILPESVTSVGANAFQYFRGTLYVWQGSAAENYAQQNGLDYAALTLSGGRYDQNRDGWLDVLDLMALAQSVVNQETDRLEDFNQDGITDVLDVMTLAQLAVS</sequence>
<dbReference type="Gene3D" id="1.10.1330.10">
    <property type="entry name" value="Dockerin domain"/>
    <property type="match status" value="1"/>
</dbReference>
<dbReference type="Pfam" id="PF13306">
    <property type="entry name" value="LRR_5"/>
    <property type="match status" value="2"/>
</dbReference>
<accession>A0A9D1LK48</accession>
<comment type="caution">
    <text evidence="1">The sequence shown here is derived from an EMBL/GenBank/DDBJ whole genome shotgun (WGS) entry which is preliminary data.</text>
</comment>
<protein>
    <submittedName>
        <fullName evidence="1">Leucine-rich repeat protein</fullName>
    </submittedName>
</protein>
<dbReference type="SUPFAM" id="SSF63446">
    <property type="entry name" value="Type I dockerin domain"/>
    <property type="match status" value="1"/>
</dbReference>